<dbReference type="EMBL" id="CAJNNV010026105">
    <property type="protein sequence ID" value="CAE8617241.1"/>
    <property type="molecule type" value="Genomic_DNA"/>
</dbReference>
<accession>A0A813FSB3</accession>
<dbReference type="AlphaFoldDB" id="A0A813FSB3"/>
<reference evidence="1" key="1">
    <citation type="submission" date="2021-02" db="EMBL/GenBank/DDBJ databases">
        <authorList>
            <person name="Dougan E. K."/>
            <person name="Rhodes N."/>
            <person name="Thang M."/>
            <person name="Chan C."/>
        </authorList>
    </citation>
    <scope>NUCLEOTIDE SEQUENCE</scope>
</reference>
<comment type="caution">
    <text evidence="1">The sequence shown here is derived from an EMBL/GenBank/DDBJ whole genome shotgun (WGS) entry which is preliminary data.</text>
</comment>
<name>A0A813FSB3_POLGL</name>
<protein>
    <submittedName>
        <fullName evidence="1">Uncharacterized protein</fullName>
    </submittedName>
</protein>
<proteinExistence type="predicted"/>
<dbReference type="OrthoDB" id="412597at2759"/>
<sequence>MPHQSTRRQTQSQLPCLDPGWDLPATKSWCLQCSDSFLQVVAMRDLAAAALVENSSDEECADDSSFRSDLGESVFRRSSIPRRYLIAGGLSLLGLVAFVNRQSFSLDAKLDDSVVGLAEVDAKKFVSLGQGTACRIKAGDHTLVPPKGKVIEKIGGRDACAKACFLEQDSSGFEYRISEDRCELWDEPIMGHEHVFLQHTVGGKPDFECVLLNPDCATLTSQHKIFGKAVVAEFLFVQTECKGGPSDEKFGKCSRDYVKSVLEASRTLAAAKAEAC</sequence>
<keyword evidence="2" id="KW-1185">Reference proteome</keyword>
<evidence type="ECO:0000313" key="1">
    <source>
        <dbReference type="EMBL" id="CAE8617241.1"/>
    </source>
</evidence>
<dbReference type="Proteomes" id="UP000654075">
    <property type="component" value="Unassembled WGS sequence"/>
</dbReference>
<organism evidence="1 2">
    <name type="scientific">Polarella glacialis</name>
    <name type="common">Dinoflagellate</name>
    <dbReference type="NCBI Taxonomy" id="89957"/>
    <lineage>
        <taxon>Eukaryota</taxon>
        <taxon>Sar</taxon>
        <taxon>Alveolata</taxon>
        <taxon>Dinophyceae</taxon>
        <taxon>Suessiales</taxon>
        <taxon>Suessiaceae</taxon>
        <taxon>Polarella</taxon>
    </lineage>
</organism>
<evidence type="ECO:0000313" key="2">
    <source>
        <dbReference type="Proteomes" id="UP000654075"/>
    </source>
</evidence>
<gene>
    <name evidence="1" type="ORF">PGLA1383_LOCUS34904</name>
</gene>